<proteinExistence type="predicted"/>
<reference evidence="2 3" key="1">
    <citation type="submission" date="2024-06" db="EMBL/GenBank/DDBJ databases">
        <title>Genomic Encyclopedia of Type Strains, Phase IV (KMG-IV): sequencing the most valuable type-strain genomes for metagenomic binning, comparative biology and taxonomic classification.</title>
        <authorList>
            <person name="Goeker M."/>
        </authorList>
    </citation>
    <scope>NUCLEOTIDE SEQUENCE [LARGE SCALE GENOMIC DNA]</scope>
    <source>
        <strain evidence="2 3">DSM 29780</strain>
    </source>
</reference>
<dbReference type="RefSeq" id="WP_354558321.1">
    <property type="nucleotide sequence ID" value="NZ_JBEPMB010000009.1"/>
</dbReference>
<name>A0ABV2J5F7_9HYPH</name>
<dbReference type="Proteomes" id="UP001549047">
    <property type="component" value="Unassembled WGS sequence"/>
</dbReference>
<dbReference type="GO" id="GO:0016301">
    <property type="term" value="F:kinase activity"/>
    <property type="evidence" value="ECO:0007669"/>
    <property type="project" value="UniProtKB-KW"/>
</dbReference>
<keyword evidence="2" id="KW-0418">Kinase</keyword>
<evidence type="ECO:0000313" key="2">
    <source>
        <dbReference type="EMBL" id="MET3615858.1"/>
    </source>
</evidence>
<feature type="domain" description="Carbohydrate kinase FGGY C-terminal" evidence="1">
    <location>
        <begin position="244"/>
        <end position="414"/>
    </location>
</feature>
<dbReference type="Gene3D" id="3.30.420.40">
    <property type="match status" value="2"/>
</dbReference>
<accession>A0ABV2J5F7</accession>
<keyword evidence="3" id="KW-1185">Reference proteome</keyword>
<gene>
    <name evidence="2" type="ORF">ABID16_004205</name>
</gene>
<dbReference type="InterPro" id="IPR043129">
    <property type="entry name" value="ATPase_NBD"/>
</dbReference>
<dbReference type="SUPFAM" id="SSF53067">
    <property type="entry name" value="Actin-like ATPase domain"/>
    <property type="match status" value="2"/>
</dbReference>
<evidence type="ECO:0000313" key="3">
    <source>
        <dbReference type="Proteomes" id="UP001549047"/>
    </source>
</evidence>
<protein>
    <submittedName>
        <fullName evidence="2">Sugar (Pentulose or hexulose) kinase</fullName>
    </submittedName>
</protein>
<evidence type="ECO:0000259" key="1">
    <source>
        <dbReference type="Pfam" id="PF21546"/>
    </source>
</evidence>
<dbReference type="EMBL" id="JBEPMB010000009">
    <property type="protein sequence ID" value="MET3615858.1"/>
    <property type="molecule type" value="Genomic_DNA"/>
</dbReference>
<dbReference type="Pfam" id="PF21546">
    <property type="entry name" value="FGGY_C_2"/>
    <property type="match status" value="1"/>
</dbReference>
<comment type="caution">
    <text evidence="2">The sequence shown here is derived from an EMBL/GenBank/DDBJ whole genome shotgun (WGS) entry which is preliminary data.</text>
</comment>
<keyword evidence="2" id="KW-0808">Transferase</keyword>
<organism evidence="2 3">
    <name type="scientific">Rhizobium aquaticum</name>
    <dbReference type="NCBI Taxonomy" id="1549636"/>
    <lineage>
        <taxon>Bacteria</taxon>
        <taxon>Pseudomonadati</taxon>
        <taxon>Pseudomonadota</taxon>
        <taxon>Alphaproteobacteria</taxon>
        <taxon>Hyphomicrobiales</taxon>
        <taxon>Rhizobiaceae</taxon>
        <taxon>Rhizobium/Agrobacterium group</taxon>
        <taxon>Rhizobium</taxon>
    </lineage>
</organism>
<sequence>MNSASSSSIAVFDLGKTNSKLFIFAADGSMVAESRTRPVWRDKGGLRVLDDGHLFSWMQGELNELADRHRISGVMFSGHGCTFALVAGSSLAAPILDYEQEPPSDVAARIDRLVPAFEETFSPRLPLGFNYGRHILWLQDRDPALLENCDTILAYPQFWSWRFAGVAVSEVSYLGCHSHLWAPLNDDYSSLVHEQGWRCKMPAMARAGAPVGTWNTKSRTLTVHNGVHDSNAALYYYRSLGFSDFTLVSTGTWVIIFNLACALDALDSERDMLANVTVDHQPAATIRFMGGREYEIASGGWNKPIGLEAVAAVIRKGIFALPSFAPGGPMPGCEGCFVGPAAEGEERAAAALLYVVLMTDLSLSLIRSENDIVIDGGLVKTGLYQVLLATLRPKQKVLVSAVSEGSALGAAALAFESTGLSPFVNECGRADPVAIDGLSAYRTRWLSLAQSRLGGMSPGKEANG</sequence>
<dbReference type="InterPro" id="IPR049382">
    <property type="entry name" value="FGGY_C_2"/>
</dbReference>